<gene>
    <name evidence="2" type="ORF">ACFS25_28550</name>
</gene>
<name>A0ABW6ATG3_9BACT</name>
<dbReference type="Pfam" id="PF20508">
    <property type="entry name" value="DUF6734"/>
    <property type="match status" value="1"/>
</dbReference>
<evidence type="ECO:0000313" key="3">
    <source>
        <dbReference type="Proteomes" id="UP001597512"/>
    </source>
</evidence>
<dbReference type="RefSeq" id="WP_381508128.1">
    <property type="nucleotide sequence ID" value="NZ_JBHUOM010000043.1"/>
</dbReference>
<dbReference type="Proteomes" id="UP001597512">
    <property type="component" value="Unassembled WGS sequence"/>
</dbReference>
<dbReference type="EMBL" id="JBHUOM010000043">
    <property type="protein sequence ID" value="MFD2937752.1"/>
    <property type="molecule type" value="Genomic_DNA"/>
</dbReference>
<reference evidence="3" key="1">
    <citation type="journal article" date="2019" name="Int. J. Syst. Evol. Microbiol.">
        <title>The Global Catalogue of Microorganisms (GCM) 10K type strain sequencing project: providing services to taxonomists for standard genome sequencing and annotation.</title>
        <authorList>
            <consortium name="The Broad Institute Genomics Platform"/>
            <consortium name="The Broad Institute Genome Sequencing Center for Infectious Disease"/>
            <person name="Wu L."/>
            <person name="Ma J."/>
        </authorList>
    </citation>
    <scope>NUCLEOTIDE SEQUENCE [LARGE SCALE GENOMIC DNA]</scope>
    <source>
        <strain evidence="3">KCTC 52490</strain>
    </source>
</reference>
<accession>A0ABW6ATG3</accession>
<dbReference type="InterPro" id="IPR046621">
    <property type="entry name" value="DUF6734"/>
</dbReference>
<organism evidence="2 3">
    <name type="scientific">Spirosoma flavum</name>
    <dbReference type="NCBI Taxonomy" id="2048557"/>
    <lineage>
        <taxon>Bacteria</taxon>
        <taxon>Pseudomonadati</taxon>
        <taxon>Bacteroidota</taxon>
        <taxon>Cytophagia</taxon>
        <taxon>Cytophagales</taxon>
        <taxon>Cytophagaceae</taxon>
        <taxon>Spirosoma</taxon>
    </lineage>
</organism>
<sequence>MIAVQSIWFNELNDGIDYSCGWLDVRFHLFSWTLSSLLLARHFDTCSLVSDEKGTQLVERLQLPYTRISTELESIKRINFLWMPNKVYSYSIQQEPFVHVDIDAYLFNNLDEKLKNAPLFAQNFEYDLDTYVEAYEDIHTYFSYIPEFIKKDALGRLTAVNAGIIGGNNTQFFNELINVLNDFLEKNDAHIRKCRYTPLNIFAEQFLFKNYADAKNIPIDYLTPREFGPPCDYQMADFVQLPNDNAYVHLMNYKRNPTACEQLAQRLWLESPELYERVITVCRELAATHHYVETSEAPKQPRPFYRTLYALQTLGLIQSDSSIAVKDVAKLIENLPDGPHKDRLIDVWQYESSRQAYVQDLPEISANWQKWRYSSNQVNTLLAQPAATYRQAVVRRSDRCVRIESEWNWVEANEFAGQTADRGLYDNLQTEPAYFEVLLYYYPHQKLVREQLLDVLNILVLDTLEEPLSIEKLIESVAAQVLSYQLQANLAELSATLLGQIRHFLYHGILEPVL</sequence>
<feature type="domain" description="DUF6734" evidence="1">
    <location>
        <begin position="1"/>
        <end position="280"/>
    </location>
</feature>
<comment type="caution">
    <text evidence="2">The sequence shown here is derived from an EMBL/GenBank/DDBJ whole genome shotgun (WGS) entry which is preliminary data.</text>
</comment>
<evidence type="ECO:0000259" key="1">
    <source>
        <dbReference type="Pfam" id="PF20508"/>
    </source>
</evidence>
<keyword evidence="3" id="KW-1185">Reference proteome</keyword>
<protein>
    <submittedName>
        <fullName evidence="2">DUF6734 family protein</fullName>
    </submittedName>
</protein>
<evidence type="ECO:0000313" key="2">
    <source>
        <dbReference type="EMBL" id="MFD2937752.1"/>
    </source>
</evidence>
<proteinExistence type="predicted"/>